<feature type="domain" description="RNase III" evidence="20">
    <location>
        <begin position="1243"/>
        <end position="1395"/>
    </location>
</feature>
<evidence type="ECO:0000256" key="9">
    <source>
        <dbReference type="ARBA" id="ARBA00022806"/>
    </source>
</evidence>
<evidence type="ECO:0000256" key="16">
    <source>
        <dbReference type="ARBA" id="ARBA00025403"/>
    </source>
</evidence>
<dbReference type="SMART" id="SM00490">
    <property type="entry name" value="HELICc"/>
    <property type="match status" value="1"/>
</dbReference>
<feature type="domain" description="Helicase C-terminal" evidence="23">
    <location>
        <begin position="451"/>
        <end position="608"/>
    </location>
</feature>
<dbReference type="PROSITE" id="PS50142">
    <property type="entry name" value="RNASE_3_2"/>
    <property type="match status" value="2"/>
</dbReference>
<keyword evidence="5" id="KW-0479">Metal-binding</keyword>
<dbReference type="Pfam" id="PF24995">
    <property type="entry name" value="DSRM_2"/>
    <property type="match status" value="1"/>
</dbReference>
<evidence type="ECO:0000256" key="17">
    <source>
        <dbReference type="ARBA" id="ARBA00035116"/>
    </source>
</evidence>
<evidence type="ECO:0000313" key="25">
    <source>
        <dbReference type="EMBL" id="KAJ5098436.1"/>
    </source>
</evidence>
<feature type="domain" description="PAZ" evidence="21">
    <location>
        <begin position="881"/>
        <end position="1009"/>
    </location>
</feature>
<dbReference type="InterPro" id="IPR001650">
    <property type="entry name" value="Helicase_C-like"/>
</dbReference>
<dbReference type="PROSITE" id="PS00517">
    <property type="entry name" value="RNASE_3_1"/>
    <property type="match status" value="2"/>
</dbReference>
<dbReference type="InterPro" id="IPR003100">
    <property type="entry name" value="PAZ_dom"/>
</dbReference>
<dbReference type="PROSITE" id="PS51327">
    <property type="entry name" value="DICER_DSRBF"/>
    <property type="match status" value="1"/>
</dbReference>
<dbReference type="GO" id="GO:0005634">
    <property type="term" value="C:nucleus"/>
    <property type="evidence" value="ECO:0007669"/>
    <property type="project" value="TreeGrafter"/>
</dbReference>
<dbReference type="FunFam" id="1.10.1520.10:FF:000026">
    <property type="entry name" value="Dicer-like protein 1"/>
    <property type="match status" value="1"/>
</dbReference>
<dbReference type="GO" id="GO:0003723">
    <property type="term" value="F:RNA binding"/>
    <property type="evidence" value="ECO:0007669"/>
    <property type="project" value="UniProtKB-UniRule"/>
</dbReference>
<dbReference type="Pfam" id="PF00271">
    <property type="entry name" value="Helicase_C"/>
    <property type="match status" value="1"/>
</dbReference>
<dbReference type="CDD" id="cd18802">
    <property type="entry name" value="SF2_C_dicer"/>
    <property type="match status" value="1"/>
</dbReference>
<dbReference type="InterPro" id="IPR000999">
    <property type="entry name" value="RNase_III_dom"/>
</dbReference>
<reference evidence="25" key="1">
    <citation type="submission" date="2022-11" db="EMBL/GenBank/DDBJ databases">
        <authorList>
            <person name="Petersen C."/>
        </authorList>
    </citation>
    <scope>NUCLEOTIDE SEQUENCE</scope>
    <source>
        <strain evidence="25">IBT 30761</strain>
    </source>
</reference>
<evidence type="ECO:0000259" key="23">
    <source>
        <dbReference type="PROSITE" id="PS51194"/>
    </source>
</evidence>
<comment type="cofactor">
    <cofactor evidence="1">
        <name>Mn(2+)</name>
        <dbReference type="ChEBI" id="CHEBI:29035"/>
    </cofactor>
</comment>
<dbReference type="CDD" id="cd00593">
    <property type="entry name" value="RIBOc"/>
    <property type="match status" value="2"/>
</dbReference>
<dbReference type="CDD" id="cd18034">
    <property type="entry name" value="DEXHc_dicer"/>
    <property type="match status" value="1"/>
</dbReference>
<keyword evidence="6" id="KW-0677">Repeat</keyword>
<organism evidence="25 26">
    <name type="scientific">Penicillium argentinense</name>
    <dbReference type="NCBI Taxonomy" id="1131581"/>
    <lineage>
        <taxon>Eukaryota</taxon>
        <taxon>Fungi</taxon>
        <taxon>Dikarya</taxon>
        <taxon>Ascomycota</taxon>
        <taxon>Pezizomycotina</taxon>
        <taxon>Eurotiomycetes</taxon>
        <taxon>Eurotiomycetidae</taxon>
        <taxon>Eurotiales</taxon>
        <taxon>Aspergillaceae</taxon>
        <taxon>Penicillium</taxon>
    </lineage>
</organism>
<evidence type="ECO:0000313" key="26">
    <source>
        <dbReference type="Proteomes" id="UP001149074"/>
    </source>
</evidence>
<dbReference type="Pfam" id="PF00636">
    <property type="entry name" value="Ribonuclease_3"/>
    <property type="match status" value="2"/>
</dbReference>
<dbReference type="InterPro" id="IPR027417">
    <property type="entry name" value="P-loop_NTPase"/>
</dbReference>
<dbReference type="InterPro" id="IPR056755">
    <property type="entry name" value="DSRM_2"/>
</dbReference>
<comment type="function">
    <text evidence="16">Dicer-like endonuclease involved in cleaving double-stranded RNA in the RNA interference (RNAi) pathway. Produces 21 to 25 bp dsRNAs (siRNAs) which target the selective destruction of homologous RNAs leading to sequence-specific suppression of gene expression, called post-transcriptional gene silencing (PTGS). Part of a broad host defense response against viral infection and transposons.</text>
</comment>
<keyword evidence="4" id="KW-0930">Antiviral protein</keyword>
<comment type="cofactor">
    <cofactor evidence="2">
        <name>Mg(2+)</name>
        <dbReference type="ChEBI" id="CHEBI:18420"/>
    </cofactor>
</comment>
<keyword evidence="11" id="KW-0067">ATP-binding</keyword>
<dbReference type="SMART" id="SM00487">
    <property type="entry name" value="DEXDc"/>
    <property type="match status" value="1"/>
</dbReference>
<keyword evidence="12" id="KW-0460">Magnesium</keyword>
<evidence type="ECO:0000256" key="13">
    <source>
        <dbReference type="ARBA" id="ARBA00022884"/>
    </source>
</evidence>
<keyword evidence="7" id="KW-0547">Nucleotide-binding</keyword>
<comment type="caution">
    <text evidence="25">The sequence shown here is derived from an EMBL/GenBank/DDBJ whole genome shotgun (WGS) entry which is preliminary data.</text>
</comment>
<dbReference type="PROSITE" id="PS51192">
    <property type="entry name" value="HELICASE_ATP_BIND_1"/>
    <property type="match status" value="1"/>
</dbReference>
<dbReference type="InterPro" id="IPR036389">
    <property type="entry name" value="RNase_III_sf"/>
</dbReference>
<evidence type="ECO:0000256" key="5">
    <source>
        <dbReference type="ARBA" id="ARBA00022723"/>
    </source>
</evidence>
<dbReference type="InterPro" id="IPR038248">
    <property type="entry name" value="Dicer_dimer_sf"/>
</dbReference>
<evidence type="ECO:0000259" key="20">
    <source>
        <dbReference type="PROSITE" id="PS50142"/>
    </source>
</evidence>
<evidence type="ECO:0000256" key="19">
    <source>
        <dbReference type="SAM" id="MobiDB-lite"/>
    </source>
</evidence>
<dbReference type="Gene3D" id="3.30.160.380">
    <property type="entry name" value="Dicer dimerisation domain"/>
    <property type="match status" value="1"/>
</dbReference>
<dbReference type="GO" id="GO:0050688">
    <property type="term" value="P:regulation of defense response to virus"/>
    <property type="evidence" value="ECO:0007669"/>
    <property type="project" value="UniProtKB-KW"/>
</dbReference>
<dbReference type="GO" id="GO:0030422">
    <property type="term" value="P:siRNA processing"/>
    <property type="evidence" value="ECO:0007669"/>
    <property type="project" value="TreeGrafter"/>
</dbReference>
<dbReference type="SUPFAM" id="SSF52540">
    <property type="entry name" value="P-loop containing nucleoside triphosphate hydrolases"/>
    <property type="match status" value="1"/>
</dbReference>
<dbReference type="Proteomes" id="UP001149074">
    <property type="component" value="Unassembled WGS sequence"/>
</dbReference>
<dbReference type="PROSITE" id="PS51194">
    <property type="entry name" value="HELICASE_CTER"/>
    <property type="match status" value="1"/>
</dbReference>
<gene>
    <name evidence="25" type="ORF">N7532_005437</name>
</gene>
<evidence type="ECO:0000256" key="7">
    <source>
        <dbReference type="ARBA" id="ARBA00022741"/>
    </source>
</evidence>
<evidence type="ECO:0000256" key="4">
    <source>
        <dbReference type="ARBA" id="ARBA00022721"/>
    </source>
</evidence>
<dbReference type="GO" id="GO:0004525">
    <property type="term" value="F:ribonuclease III activity"/>
    <property type="evidence" value="ECO:0007669"/>
    <property type="project" value="InterPro"/>
</dbReference>
<feature type="region of interest" description="Disordered" evidence="19">
    <location>
        <begin position="56"/>
        <end position="89"/>
    </location>
</feature>
<dbReference type="FunFam" id="1.10.1520.10:FF:000015">
    <property type="entry name" value="Dicer-like protein 1"/>
    <property type="match status" value="1"/>
</dbReference>
<feature type="domain" description="Helicase ATP-binding" evidence="22">
    <location>
        <begin position="159"/>
        <end position="322"/>
    </location>
</feature>
<evidence type="ECO:0000259" key="22">
    <source>
        <dbReference type="PROSITE" id="PS51192"/>
    </source>
</evidence>
<dbReference type="RefSeq" id="XP_056474090.1">
    <property type="nucleotide sequence ID" value="XM_056617931.1"/>
</dbReference>
<evidence type="ECO:0000256" key="11">
    <source>
        <dbReference type="ARBA" id="ARBA00022840"/>
    </source>
</evidence>
<dbReference type="GO" id="GO:0003677">
    <property type="term" value="F:DNA binding"/>
    <property type="evidence" value="ECO:0007669"/>
    <property type="project" value="InterPro"/>
</dbReference>
<dbReference type="Gene3D" id="3.40.50.300">
    <property type="entry name" value="P-loop containing nucleotide triphosphate hydrolases"/>
    <property type="match status" value="2"/>
</dbReference>
<dbReference type="PANTHER" id="PTHR14950">
    <property type="entry name" value="DICER-RELATED"/>
    <property type="match status" value="1"/>
</dbReference>
<keyword evidence="26" id="KW-1185">Reference proteome</keyword>
<dbReference type="InterPro" id="IPR006935">
    <property type="entry name" value="Helicase/UvrB_N"/>
</dbReference>
<dbReference type="GO" id="GO:0005524">
    <property type="term" value="F:ATP binding"/>
    <property type="evidence" value="ECO:0007669"/>
    <property type="project" value="UniProtKB-KW"/>
</dbReference>
<sequence>MQPNIILFLFDHFLTYITFHHFLKQESYRRSQSITPSARNDHTFSPHFHKLELAMQPSSEPQKGPAPDTMASADQGAAISDNSDSEENQISVPVASENRKAQNAQFEALLSEHAVRNSSATAKSKAANRPDHELAIASLLAKHDPNARSLDPRAYQIELFERAKLQNTIAVLDTGSGKTLIAVLLLKHILQQELIDRGNGKPHRIAFFLVDSVTLVFQQSAVLRNNIDQSVGHFFGSMGVDLWDQQTWDQHFTREHGHSQINLLIFDEAHHTKKDHPYARIIRDSYQGADPTMRPRIFGMTASPIDAKGDIAKAAMKLEDLLDSQIATTANLEALLQIVRRPMEEIWTYSNLNAPFETDLFRLMKNTVGASAELGRWCADYVWTHALADEVIPKLQAKIGKNSGSDSEAPGKIEKDIKRIQEASDLVKTYELSNPREPGQLSPKVECLLRKLTQHFSMSKDKKCIVFVKRRNTAKVMARLCDIMNIPNLRPGVLVGVQNSDVTGNITFRDQFLVLIRFRQGSVNCLFATSVAEEGLDIPDCNLVVRFDVYDTLIQYIQSRGRARHADSTYATMTEQGRKEQQRRLQEVRENEMRFFFQNLPENRLIYGDDHDLERIKEQREAERFFEIDISGAKLTYPHAMDILARYAQSLQYESDISTEVTYFIIPINKCFICEVILPEKSPIRGVTGKPESRKLRAKQSAAFDLCVLLRRNKLLDEHFCSIYQRRLPAMRNAKLAIVSKKTNQYTMRCKPLIWSLEEERNPELLYGMVMSFRPSQKLIREHGDLMLLTRKQLVEFPEFPVYVENDTETHVRTVGLRPVLSINYQELMQLTKFTTSVFSDLFQKSFDPTPEKFPYWLAPVKPGIGEVTCTSVPKKVIDWDTLRFVYENPELSWSKNMGPEYLLNQFFYDPWDGRKRYFPLAIDTSLRASDPPPAWAPQRRWMKDIVNYTLSLSKNSRPKFLEQCDWDQPVLRVEHISYRRNFLDRATEGEKSESSICAVCPQPLRISPIPVRIVTSCLAFPAIITRLEAYMIVREGFQSLGLDMRLDLALEAFTKDSDNTEDHRALQIHVQRGMGKNYERLEFLGDSFLKMATSISLFCQKPDDDEYDFHVNRMCLICNKNMFNAAIKMGLYEYIRSRGFSRHNWYPPGLQLLRGRDYIRHLVTESSHNLAEKTIADVCEALIGGSMLSGGKENRFDMAVRAVSVFVNSTNHAADCWGDYRITYTKPAYQTKVADGFENDLAQKIFERLGYRFKYPRLLRSAFTHPSYPQAWAKVPCYQRLEFLGDALLDMVCVEDIFERFPDKDPQWLTEHKMAMVSNKFLGALAVKLGFHRHLQHFSAPIQANVTHYAEDIQTAEAESEGAMDYWLGTKDSPKVCLPDMVEAYIAAIFVDSDFDYKVVEEFFITYVKPYFVDMSLYDTFANRHPTTYLHNQLTNIYGCTNYCLKSGELPGIDGDAPRILAAVLIHGHSVAEAVASSSRYAKVRASERALAAIAGLLQTDFRLKFFCDCRPPSESERMKTEHVGTAI</sequence>
<feature type="domain" description="RNase III" evidence="20">
    <location>
        <begin position="1025"/>
        <end position="1192"/>
    </location>
</feature>
<evidence type="ECO:0000256" key="12">
    <source>
        <dbReference type="ARBA" id="ARBA00022842"/>
    </source>
</evidence>
<dbReference type="Pfam" id="PF04851">
    <property type="entry name" value="ResIII"/>
    <property type="match status" value="1"/>
</dbReference>
<dbReference type="GO" id="GO:0051607">
    <property type="term" value="P:defense response to virus"/>
    <property type="evidence" value="ECO:0007669"/>
    <property type="project" value="UniProtKB-KW"/>
</dbReference>
<accession>A0A9W9FDW8</accession>
<dbReference type="OrthoDB" id="416741at2759"/>
<dbReference type="InterPro" id="IPR005034">
    <property type="entry name" value="Dicer_dimerisation"/>
</dbReference>
<keyword evidence="13 18" id="KW-0694">RNA-binding</keyword>
<evidence type="ECO:0000256" key="10">
    <source>
        <dbReference type="ARBA" id="ARBA00022833"/>
    </source>
</evidence>
<evidence type="ECO:0000256" key="8">
    <source>
        <dbReference type="ARBA" id="ARBA00022801"/>
    </source>
</evidence>
<keyword evidence="14" id="KW-0051">Antiviral defense</keyword>
<dbReference type="EMBL" id="JAPQKI010000005">
    <property type="protein sequence ID" value="KAJ5098436.1"/>
    <property type="molecule type" value="Genomic_DNA"/>
</dbReference>
<evidence type="ECO:0000256" key="14">
    <source>
        <dbReference type="ARBA" id="ARBA00023118"/>
    </source>
</evidence>
<dbReference type="GO" id="GO:0005737">
    <property type="term" value="C:cytoplasm"/>
    <property type="evidence" value="ECO:0007669"/>
    <property type="project" value="TreeGrafter"/>
</dbReference>
<keyword evidence="15" id="KW-0464">Manganese</keyword>
<evidence type="ECO:0000259" key="24">
    <source>
        <dbReference type="PROSITE" id="PS51327"/>
    </source>
</evidence>
<dbReference type="SUPFAM" id="SSF69065">
    <property type="entry name" value="RNase III domain-like"/>
    <property type="match status" value="2"/>
</dbReference>
<dbReference type="FunFam" id="3.40.50.300:FF:001669">
    <property type="entry name" value="Dicer-like protein 1"/>
    <property type="match status" value="1"/>
</dbReference>
<evidence type="ECO:0000256" key="6">
    <source>
        <dbReference type="ARBA" id="ARBA00022737"/>
    </source>
</evidence>
<dbReference type="GO" id="GO:0004386">
    <property type="term" value="F:helicase activity"/>
    <property type="evidence" value="ECO:0007669"/>
    <property type="project" value="UniProtKB-KW"/>
</dbReference>
<evidence type="ECO:0000256" key="18">
    <source>
        <dbReference type="PROSITE-ProRule" id="PRU00657"/>
    </source>
</evidence>
<evidence type="ECO:0000256" key="3">
    <source>
        <dbReference type="ARBA" id="ARBA00020797"/>
    </source>
</evidence>
<keyword evidence="8" id="KW-0378">Hydrolase</keyword>
<reference evidence="25" key="2">
    <citation type="journal article" date="2023" name="IMA Fungus">
        <title>Comparative genomic study of the Penicillium genus elucidates a diverse pangenome and 15 lateral gene transfer events.</title>
        <authorList>
            <person name="Petersen C."/>
            <person name="Sorensen T."/>
            <person name="Nielsen M.R."/>
            <person name="Sondergaard T.E."/>
            <person name="Sorensen J.L."/>
            <person name="Fitzpatrick D.A."/>
            <person name="Frisvad J.C."/>
            <person name="Nielsen K.L."/>
        </authorList>
    </citation>
    <scope>NUCLEOTIDE SEQUENCE</scope>
    <source>
        <strain evidence="25">IBT 30761</strain>
    </source>
</reference>
<keyword evidence="10" id="KW-0862">Zinc</keyword>
<evidence type="ECO:0000256" key="15">
    <source>
        <dbReference type="ARBA" id="ARBA00023211"/>
    </source>
</evidence>
<dbReference type="PROSITE" id="PS50821">
    <property type="entry name" value="PAZ"/>
    <property type="match status" value="1"/>
</dbReference>
<dbReference type="Gene3D" id="1.10.1520.10">
    <property type="entry name" value="Ribonuclease III domain"/>
    <property type="match status" value="2"/>
</dbReference>
<feature type="domain" description="Dicer dsRNA-binding fold" evidence="24">
    <location>
        <begin position="640"/>
        <end position="730"/>
    </location>
</feature>
<proteinExistence type="inferred from homology"/>
<comment type="similarity">
    <text evidence="17 18">Belongs to the helicase family. Dicer subfamily.</text>
</comment>
<evidence type="ECO:0000256" key="2">
    <source>
        <dbReference type="ARBA" id="ARBA00001946"/>
    </source>
</evidence>
<evidence type="ECO:0000259" key="21">
    <source>
        <dbReference type="PROSITE" id="PS50821"/>
    </source>
</evidence>
<name>A0A9W9FDW8_9EURO</name>
<dbReference type="InterPro" id="IPR014001">
    <property type="entry name" value="Helicase_ATP-bd"/>
</dbReference>
<dbReference type="GeneID" id="81356910"/>
<dbReference type="PANTHER" id="PTHR14950:SF62">
    <property type="entry name" value="DICER-LIKE PROTEIN 1"/>
    <property type="match status" value="1"/>
</dbReference>
<protein>
    <recommendedName>
        <fullName evidence="3">Dicer-like protein 1</fullName>
    </recommendedName>
</protein>
<keyword evidence="9" id="KW-0347">Helicase</keyword>
<dbReference type="SMART" id="SM00535">
    <property type="entry name" value="RIBOc"/>
    <property type="match status" value="2"/>
</dbReference>
<dbReference type="Pfam" id="PF03368">
    <property type="entry name" value="Dicer_dimer"/>
    <property type="match status" value="1"/>
</dbReference>
<evidence type="ECO:0000256" key="1">
    <source>
        <dbReference type="ARBA" id="ARBA00001936"/>
    </source>
</evidence>
<dbReference type="GO" id="GO:0046872">
    <property type="term" value="F:metal ion binding"/>
    <property type="evidence" value="ECO:0007669"/>
    <property type="project" value="UniProtKB-KW"/>
</dbReference>